<evidence type="ECO:0000256" key="1">
    <source>
        <dbReference type="SAM" id="MobiDB-lite"/>
    </source>
</evidence>
<evidence type="ECO:0000313" key="2">
    <source>
        <dbReference type="EMBL" id="GFO08681.1"/>
    </source>
</evidence>
<reference evidence="2 3" key="1">
    <citation type="journal article" date="2021" name="Elife">
        <title>Chloroplast acquisition without the gene transfer in kleptoplastic sea slugs, Plakobranchus ocellatus.</title>
        <authorList>
            <person name="Maeda T."/>
            <person name="Takahashi S."/>
            <person name="Yoshida T."/>
            <person name="Shimamura S."/>
            <person name="Takaki Y."/>
            <person name="Nagai Y."/>
            <person name="Toyoda A."/>
            <person name="Suzuki Y."/>
            <person name="Arimoto A."/>
            <person name="Ishii H."/>
            <person name="Satoh N."/>
            <person name="Nishiyama T."/>
            <person name="Hasebe M."/>
            <person name="Maruyama T."/>
            <person name="Minagawa J."/>
            <person name="Obokata J."/>
            <person name="Shigenobu S."/>
        </authorList>
    </citation>
    <scope>NUCLEOTIDE SEQUENCE [LARGE SCALE GENOMIC DNA]</scope>
</reference>
<proteinExistence type="predicted"/>
<feature type="region of interest" description="Disordered" evidence="1">
    <location>
        <begin position="53"/>
        <end position="86"/>
    </location>
</feature>
<organism evidence="2 3">
    <name type="scientific">Plakobranchus ocellatus</name>
    <dbReference type="NCBI Taxonomy" id="259542"/>
    <lineage>
        <taxon>Eukaryota</taxon>
        <taxon>Metazoa</taxon>
        <taxon>Spiralia</taxon>
        <taxon>Lophotrochozoa</taxon>
        <taxon>Mollusca</taxon>
        <taxon>Gastropoda</taxon>
        <taxon>Heterobranchia</taxon>
        <taxon>Euthyneura</taxon>
        <taxon>Panpulmonata</taxon>
        <taxon>Sacoglossa</taxon>
        <taxon>Placobranchoidea</taxon>
        <taxon>Plakobranchidae</taxon>
        <taxon>Plakobranchus</taxon>
    </lineage>
</organism>
<sequence length="86" mass="9593">MCFNSRLHFLFDAADRLHLNLKLQLGHFHSAPPSDSGETVLCVNSLSDLLLESSNGGSSSQHAPARDSLRGIDKDRRKYQTQKARK</sequence>
<comment type="caution">
    <text evidence="2">The sequence shown here is derived from an EMBL/GenBank/DDBJ whole genome shotgun (WGS) entry which is preliminary data.</text>
</comment>
<accession>A0AAV4AC10</accession>
<dbReference type="AlphaFoldDB" id="A0AAV4AC10"/>
<name>A0AAV4AC10_9GAST</name>
<evidence type="ECO:0000313" key="3">
    <source>
        <dbReference type="Proteomes" id="UP000735302"/>
    </source>
</evidence>
<keyword evidence="3" id="KW-1185">Reference proteome</keyword>
<dbReference type="EMBL" id="BLXT01003974">
    <property type="protein sequence ID" value="GFO08681.1"/>
    <property type="molecule type" value="Genomic_DNA"/>
</dbReference>
<dbReference type="Proteomes" id="UP000735302">
    <property type="component" value="Unassembled WGS sequence"/>
</dbReference>
<gene>
    <name evidence="2" type="ORF">PoB_003518600</name>
</gene>
<protein>
    <submittedName>
        <fullName evidence="2">Uncharacterized protein</fullName>
    </submittedName>
</protein>
<feature type="compositionally biased region" description="Basic and acidic residues" evidence="1">
    <location>
        <begin position="64"/>
        <end position="78"/>
    </location>
</feature>